<accession>K2NGL0</accession>
<dbReference type="GO" id="GO:0004095">
    <property type="term" value="F:carnitine O-palmitoyltransferase activity"/>
    <property type="evidence" value="ECO:0007669"/>
    <property type="project" value="TreeGrafter"/>
</dbReference>
<dbReference type="InterPro" id="IPR000542">
    <property type="entry name" value="Carn_acyl_trans"/>
</dbReference>
<keyword evidence="5" id="KW-1133">Transmembrane helix</keyword>
<evidence type="ECO:0000256" key="4">
    <source>
        <dbReference type="PIRSR" id="PIRSR600542-1"/>
    </source>
</evidence>
<feature type="transmembrane region" description="Helical" evidence="5">
    <location>
        <begin position="7"/>
        <end position="28"/>
    </location>
</feature>
<sequence>MLFNYAIPFLALKEAIGLFALMLAFLMFSSRRGFFLFFFCYPFFLIFWRIIDYFAGEEKSMHGRVEWLGACVLGWGFILGAGFHIFFLLSLFPGSFFCLLAVMGPHCDTASRLSHLPLPDVATLLKRYVEFLDPLDGVDGKETSVDFAQQLTRSLLGGGGEVPPEWRGIAEYFRLLEQYAREYKRICNNLLRTSHMAALWNSLYLGNRSALPFGWNYTLYLDGPSLEQPCQKLHISLPALRAAIIGAASFHLRHLVKNPRFFTPEGQSCLPTSCRVDLKLCRDQFTRLFRTVRIPHLGMDGLRWSCTKKVLILRKGHPFVLDWVSFDAQDDVNGLGSRWLEEVITNARIIDTLMYETSTLSLQRESPLVFSSGCRGTWARIFERLWTEGISKAALDDITSCSFAICLDDEMDPALSLHGGKYPENRYPDMNVMYMLNPAGGASCNMEHSWGDGSIMLLVCSMIHHYTVSFCKEYVALDRTAWIDSSPDYKSHVRPVQFGPLAEDILDAIVECRQAHQRHVDNTELTVRNICVFGRNEIRRHCRVSPEAFVHAAFHLAQRRLFGDQRSTYCALLMRKYHHGRTETLRTVTKETQTLADLVESAENRKVFDQAVAAALQKASEEHSRRIVVCRAGEGFHRALTFLRRLHNVAKERLTHATSPPLTSDVSKVLALVDAFFFESSSLRELSCDYLSTSNITGSGIASFCFTATHPDGIGIGYSLFSDHLTFAFSAHKSFARPLRGRWKNKLANEGVTKSGGRHICQLYADALEQSLYDLYRLSAVLPPPKL</sequence>
<keyword evidence="8" id="KW-1185">Reference proteome</keyword>
<dbReference type="GO" id="GO:0005739">
    <property type="term" value="C:mitochondrion"/>
    <property type="evidence" value="ECO:0007669"/>
    <property type="project" value="TreeGrafter"/>
</dbReference>
<dbReference type="PANTHER" id="PTHR22589:SF31">
    <property type="entry name" value="CARNITINE O-PALMITOYLTRANSFERASE"/>
    <property type="match status" value="1"/>
</dbReference>
<evidence type="ECO:0000313" key="7">
    <source>
        <dbReference type="EMBL" id="EKF28077.1"/>
    </source>
</evidence>
<dbReference type="InterPro" id="IPR023213">
    <property type="entry name" value="CAT-like_dom_sf"/>
</dbReference>
<dbReference type="AlphaFoldDB" id="K2NGL0"/>
<keyword evidence="2" id="KW-0808">Transferase</keyword>
<evidence type="ECO:0000256" key="5">
    <source>
        <dbReference type="SAM" id="Phobius"/>
    </source>
</evidence>
<name>K2NGL0_TRYCR</name>
<comment type="similarity">
    <text evidence="1">Belongs to the carnitine/choline acetyltransferase family.</text>
</comment>
<dbReference type="GO" id="GO:0009437">
    <property type="term" value="P:carnitine metabolic process"/>
    <property type="evidence" value="ECO:0007669"/>
    <property type="project" value="TreeGrafter"/>
</dbReference>
<feature type="active site" description="Proton acceptor" evidence="4">
    <location>
        <position position="448"/>
    </location>
</feature>
<dbReference type="GO" id="GO:0006631">
    <property type="term" value="P:fatty acid metabolic process"/>
    <property type="evidence" value="ECO:0007669"/>
    <property type="project" value="TreeGrafter"/>
</dbReference>
<dbReference type="SUPFAM" id="SSF52777">
    <property type="entry name" value="CoA-dependent acyltransferases"/>
    <property type="match status" value="2"/>
</dbReference>
<evidence type="ECO:0000259" key="6">
    <source>
        <dbReference type="Pfam" id="PF00755"/>
    </source>
</evidence>
<dbReference type="Gene3D" id="3.30.559.70">
    <property type="entry name" value="Choline/Carnitine o-acyltransferase, domain 2"/>
    <property type="match status" value="1"/>
</dbReference>
<feature type="domain" description="Choline/carnitine acyltransferase" evidence="6">
    <location>
        <begin position="116"/>
        <end position="734"/>
    </location>
</feature>
<dbReference type="Pfam" id="PF00755">
    <property type="entry name" value="Carn_acyltransf"/>
    <property type="match status" value="1"/>
</dbReference>
<evidence type="ECO:0000256" key="2">
    <source>
        <dbReference type="ARBA" id="ARBA00022679"/>
    </source>
</evidence>
<dbReference type="InterPro" id="IPR042231">
    <property type="entry name" value="Cho/carn_acyl_trans_2"/>
</dbReference>
<keyword evidence="5" id="KW-0472">Membrane</keyword>
<keyword evidence="3" id="KW-0012">Acyltransferase</keyword>
<dbReference type="PANTHER" id="PTHR22589">
    <property type="entry name" value="CARNITINE O-ACYLTRANSFERASE"/>
    <property type="match status" value="1"/>
</dbReference>
<dbReference type="OrthoDB" id="240216at2759"/>
<gene>
    <name evidence="7" type="ORF">MOQ_008188</name>
</gene>
<dbReference type="Gene3D" id="3.30.559.10">
    <property type="entry name" value="Chloramphenicol acetyltransferase-like domain"/>
    <property type="match status" value="1"/>
</dbReference>
<proteinExistence type="inferred from homology"/>
<dbReference type="Proteomes" id="UP000007350">
    <property type="component" value="Unassembled WGS sequence"/>
</dbReference>
<comment type="caution">
    <text evidence="7">The sequence shown here is derived from an EMBL/GenBank/DDBJ whole genome shotgun (WGS) entry which is preliminary data.</text>
</comment>
<feature type="transmembrane region" description="Helical" evidence="5">
    <location>
        <begin position="34"/>
        <end position="55"/>
    </location>
</feature>
<evidence type="ECO:0000313" key="8">
    <source>
        <dbReference type="Proteomes" id="UP000007350"/>
    </source>
</evidence>
<reference evidence="7 8" key="1">
    <citation type="journal article" date="2012" name="BMC Genomics">
        <title>Comparative genomic analysis of human infective Trypanosoma cruzi lineages with the bat-restricted subspecies T. cruzi marinkellei.</title>
        <authorList>
            <person name="Franzen O."/>
            <person name="Talavera-Lopez C."/>
            <person name="Ochaya S."/>
            <person name="Butler C.E."/>
            <person name="Messenger L.A."/>
            <person name="Lewis M.D."/>
            <person name="Llewellyn M.S."/>
            <person name="Marinkelle C.J."/>
            <person name="Tyler K.M."/>
            <person name="Miles M.A."/>
            <person name="Andersson B."/>
        </authorList>
    </citation>
    <scope>NUCLEOTIDE SEQUENCE [LARGE SCALE GENOMIC DNA]</scope>
    <source>
        <strain evidence="7 8">B7</strain>
    </source>
</reference>
<organism evidence="7 8">
    <name type="scientific">Trypanosoma cruzi marinkellei</name>
    <dbReference type="NCBI Taxonomy" id="85056"/>
    <lineage>
        <taxon>Eukaryota</taxon>
        <taxon>Discoba</taxon>
        <taxon>Euglenozoa</taxon>
        <taxon>Kinetoplastea</taxon>
        <taxon>Metakinetoplastina</taxon>
        <taxon>Trypanosomatida</taxon>
        <taxon>Trypanosomatidae</taxon>
        <taxon>Trypanosoma</taxon>
        <taxon>Schizotrypanum</taxon>
    </lineage>
</organism>
<protein>
    <recommendedName>
        <fullName evidence="6">Choline/carnitine acyltransferase domain-containing protein</fullName>
    </recommendedName>
</protein>
<keyword evidence="5" id="KW-0812">Transmembrane</keyword>
<evidence type="ECO:0000256" key="1">
    <source>
        <dbReference type="ARBA" id="ARBA00005232"/>
    </source>
</evidence>
<evidence type="ECO:0000256" key="3">
    <source>
        <dbReference type="ARBA" id="ARBA00023315"/>
    </source>
</evidence>
<dbReference type="InterPro" id="IPR039551">
    <property type="entry name" value="Cho/carn_acyl_trans"/>
</dbReference>
<feature type="transmembrane region" description="Helical" evidence="5">
    <location>
        <begin position="67"/>
        <end position="92"/>
    </location>
</feature>
<dbReference type="EMBL" id="AHKC01016852">
    <property type="protein sequence ID" value="EKF28077.1"/>
    <property type="molecule type" value="Genomic_DNA"/>
</dbReference>